<dbReference type="EMBL" id="KK103356">
    <property type="protein sequence ID" value="KIY95725.1"/>
    <property type="molecule type" value="Genomic_DNA"/>
</dbReference>
<proteinExistence type="predicted"/>
<dbReference type="STRING" id="145388.A0A0D2MLP0"/>
<dbReference type="RefSeq" id="XP_013894745.1">
    <property type="nucleotide sequence ID" value="XM_014039291.1"/>
</dbReference>
<dbReference type="GO" id="GO:0031490">
    <property type="term" value="F:chromatin DNA binding"/>
    <property type="evidence" value="ECO:0007669"/>
    <property type="project" value="TreeGrafter"/>
</dbReference>
<dbReference type="PANTHER" id="PTHR31606:SF1">
    <property type="entry name" value="WW DOMAIN BINDING PROTEIN 2, ISOFORM E"/>
    <property type="match status" value="1"/>
</dbReference>
<dbReference type="OrthoDB" id="1259151at2759"/>
<dbReference type="GO" id="GO:0003713">
    <property type="term" value="F:transcription coactivator activity"/>
    <property type="evidence" value="ECO:0007669"/>
    <property type="project" value="InterPro"/>
</dbReference>
<sequence length="194" mass="20963">MAANPALVQTGAGEMMPAPFPNEAFILRRPGCGFEIDSVRTRSGKWSAKGCIYLSNVRLVFLADKPDESGLVGFDLPLTYINNDKLNQPIFGCNNLAGKCWPAVEGGGPAGTLAPHDWKVLFKSGGIGTLYPLYYALVQRAKRADAAAKQQAPGVAQEEITKMAHTAFVDPNDPTTVYLTQPVGDEQRLKEQPK</sequence>
<dbReference type="AlphaFoldDB" id="A0A0D2MLP0"/>
<dbReference type="SUPFAM" id="SSF50729">
    <property type="entry name" value="PH domain-like"/>
    <property type="match status" value="1"/>
</dbReference>
<reference evidence="2 3" key="1">
    <citation type="journal article" date="2013" name="BMC Genomics">
        <title>Reconstruction of the lipid metabolism for the microalga Monoraphidium neglectum from its genome sequence reveals characteristics suitable for biofuel production.</title>
        <authorList>
            <person name="Bogen C."/>
            <person name="Al-Dilaimi A."/>
            <person name="Albersmeier A."/>
            <person name="Wichmann J."/>
            <person name="Grundmann M."/>
            <person name="Rupp O."/>
            <person name="Lauersen K.J."/>
            <person name="Blifernez-Klassen O."/>
            <person name="Kalinowski J."/>
            <person name="Goesmann A."/>
            <person name="Mussgnug J.H."/>
            <person name="Kruse O."/>
        </authorList>
    </citation>
    <scope>NUCLEOTIDE SEQUENCE [LARGE SCALE GENOMIC DNA]</scope>
    <source>
        <strain evidence="2 3">SAG 48.87</strain>
    </source>
</reference>
<dbReference type="GeneID" id="25729580"/>
<dbReference type="GO" id="GO:0005634">
    <property type="term" value="C:nucleus"/>
    <property type="evidence" value="ECO:0007669"/>
    <property type="project" value="TreeGrafter"/>
</dbReference>
<evidence type="ECO:0000256" key="1">
    <source>
        <dbReference type="SAM" id="MobiDB-lite"/>
    </source>
</evidence>
<dbReference type="CDD" id="cd13214">
    <property type="entry name" value="PH-GRAM_WBP2"/>
    <property type="match status" value="1"/>
</dbReference>
<dbReference type="KEGG" id="mng:MNEG_12238"/>
<name>A0A0D2MLP0_9CHLO</name>
<keyword evidence="3" id="KW-1185">Reference proteome</keyword>
<dbReference type="InterPro" id="IPR044852">
    <property type="entry name" value="WBP2-like"/>
</dbReference>
<feature type="compositionally biased region" description="Basic and acidic residues" evidence="1">
    <location>
        <begin position="185"/>
        <end position="194"/>
    </location>
</feature>
<gene>
    <name evidence="2" type="ORF">MNEG_12238</name>
</gene>
<protein>
    <submittedName>
        <fullName evidence="2">Uncharacterized protein</fullName>
    </submittedName>
</protein>
<dbReference type="PANTHER" id="PTHR31606">
    <property type="entry name" value="WW DOMAIN BINDING PROTEIN 2, ISOFORM E"/>
    <property type="match status" value="1"/>
</dbReference>
<organism evidence="2 3">
    <name type="scientific">Monoraphidium neglectum</name>
    <dbReference type="NCBI Taxonomy" id="145388"/>
    <lineage>
        <taxon>Eukaryota</taxon>
        <taxon>Viridiplantae</taxon>
        <taxon>Chlorophyta</taxon>
        <taxon>core chlorophytes</taxon>
        <taxon>Chlorophyceae</taxon>
        <taxon>CS clade</taxon>
        <taxon>Sphaeropleales</taxon>
        <taxon>Selenastraceae</taxon>
        <taxon>Monoraphidium</taxon>
    </lineage>
</organism>
<feature type="region of interest" description="Disordered" evidence="1">
    <location>
        <begin position="170"/>
        <end position="194"/>
    </location>
</feature>
<accession>A0A0D2MLP0</accession>
<evidence type="ECO:0000313" key="3">
    <source>
        <dbReference type="Proteomes" id="UP000054498"/>
    </source>
</evidence>
<evidence type="ECO:0000313" key="2">
    <source>
        <dbReference type="EMBL" id="KIY95725.1"/>
    </source>
</evidence>
<dbReference type="Proteomes" id="UP000054498">
    <property type="component" value="Unassembled WGS sequence"/>
</dbReference>